<dbReference type="Proteomes" id="UP001449178">
    <property type="component" value="Chromosome"/>
</dbReference>
<keyword evidence="2" id="KW-1185">Reference proteome</keyword>
<evidence type="ECO:0008006" key="3">
    <source>
        <dbReference type="Google" id="ProtNLM"/>
    </source>
</evidence>
<dbReference type="EMBL" id="CP150637">
    <property type="protein sequence ID" value="WZW88589.1"/>
    <property type="molecule type" value="Genomic_DNA"/>
</dbReference>
<protein>
    <recommendedName>
        <fullName evidence="3">Polymer-forming cytoskeletal protein</fullName>
    </recommendedName>
</protein>
<dbReference type="RefSeq" id="WP_026878741.1">
    <property type="nucleotide sequence ID" value="NZ_AZOD01000012.1"/>
</dbReference>
<evidence type="ECO:0000313" key="1">
    <source>
        <dbReference type="EMBL" id="WZW88589.1"/>
    </source>
</evidence>
<evidence type="ECO:0000313" key="2">
    <source>
        <dbReference type="Proteomes" id="UP001449178"/>
    </source>
</evidence>
<accession>A0ABZ3C1C5</accession>
<proteinExistence type="predicted"/>
<name>A0ABZ3C1C5_9GAMM</name>
<gene>
    <name evidence="1" type="ORF">WMO13_04170</name>
</gene>
<sequence length="137" mass="14320">MLLTKEIPLPGTISIDTTEQGGHSGNTTVLKKLIVETAITGDIQVDKTGSLVIKGKVVGDITNYGYLNVEASASIVGTLYNYGKLTLKGSLSEGALYLKSGSHALIHSQQMNKITTISSEANAFVEMISGGGFNVSS</sequence>
<reference evidence="1 2" key="1">
    <citation type="submission" date="2024-03" db="EMBL/GenBank/DDBJ databases">
        <title>Complete Genome Sequence and Annotation of Ignatzschineria larvae DSM 13226.</title>
        <authorList>
            <person name="Cantrell E."/>
            <person name="Burcham Z.M."/>
        </authorList>
    </citation>
    <scope>NUCLEOTIDE SEQUENCE [LARGE SCALE GENOMIC DNA]</scope>
    <source>
        <strain evidence="1 2">DSM 13226</strain>
    </source>
</reference>
<organism evidence="1 2">
    <name type="scientific">Ignatzschineria larvae DSM 13226</name>
    <dbReference type="NCBI Taxonomy" id="1111732"/>
    <lineage>
        <taxon>Bacteria</taxon>
        <taxon>Pseudomonadati</taxon>
        <taxon>Pseudomonadota</taxon>
        <taxon>Gammaproteobacteria</taxon>
        <taxon>Cardiobacteriales</taxon>
        <taxon>Ignatzschineriaceae</taxon>
        <taxon>Ignatzschineria</taxon>
    </lineage>
</organism>